<evidence type="ECO:0000259" key="1">
    <source>
        <dbReference type="SMART" id="SM00893"/>
    </source>
</evidence>
<dbReference type="InterPro" id="IPR033948">
    <property type="entry name" value="ETF_beta_N"/>
</dbReference>
<dbReference type="Pfam" id="PF01012">
    <property type="entry name" value="ETF"/>
    <property type="match status" value="1"/>
</dbReference>
<dbReference type="GO" id="GO:0009055">
    <property type="term" value="F:electron transfer activity"/>
    <property type="evidence" value="ECO:0007669"/>
    <property type="project" value="InterPro"/>
</dbReference>
<dbReference type="AlphaFoldDB" id="A0A401HB69"/>
<gene>
    <name evidence="2" type="ORF">apy_13330</name>
</gene>
<dbReference type="PANTHER" id="PTHR21294:SF20">
    <property type="entry name" value="ELECTRON TRANSFER FLAVOPROTEIN, SUBUNIT BETA (ETFB)"/>
    <property type="match status" value="1"/>
</dbReference>
<evidence type="ECO:0000313" key="2">
    <source>
        <dbReference type="EMBL" id="GBF09608.1"/>
    </source>
</evidence>
<dbReference type="Proteomes" id="UP000291213">
    <property type="component" value="Unassembled WGS sequence"/>
</dbReference>
<dbReference type="RefSeq" id="WP_131160558.1">
    <property type="nucleotide sequence ID" value="NZ_BDMD01000078.1"/>
</dbReference>
<dbReference type="InterPro" id="IPR014730">
    <property type="entry name" value="ETF_a/b_N"/>
</dbReference>
<dbReference type="OrthoDB" id="6635at2157"/>
<protein>
    <submittedName>
        <fullName evidence="2">Electron transfer flavoprotein beta-subunit</fullName>
    </submittedName>
</protein>
<evidence type="ECO:0000313" key="3">
    <source>
        <dbReference type="Proteomes" id="UP000291213"/>
    </source>
</evidence>
<feature type="domain" description="Electron transfer flavoprotein alpha/beta-subunit N-terminal" evidence="1">
    <location>
        <begin position="22"/>
        <end position="220"/>
    </location>
</feature>
<proteinExistence type="predicted"/>
<dbReference type="InterPro" id="IPR014729">
    <property type="entry name" value="Rossmann-like_a/b/a_fold"/>
</dbReference>
<organism evidence="2 3">
    <name type="scientific">Aeropyrum pernix</name>
    <dbReference type="NCBI Taxonomy" id="56636"/>
    <lineage>
        <taxon>Archaea</taxon>
        <taxon>Thermoproteota</taxon>
        <taxon>Thermoprotei</taxon>
        <taxon>Desulfurococcales</taxon>
        <taxon>Desulfurococcaceae</taxon>
        <taxon>Aeropyrum</taxon>
    </lineage>
</organism>
<dbReference type="Gene3D" id="3.40.50.620">
    <property type="entry name" value="HUPs"/>
    <property type="match status" value="1"/>
</dbReference>
<dbReference type="CDD" id="cd01714">
    <property type="entry name" value="ETF_beta"/>
    <property type="match status" value="1"/>
</dbReference>
<dbReference type="SUPFAM" id="SSF52402">
    <property type="entry name" value="Adenine nucleotide alpha hydrolases-like"/>
    <property type="match status" value="1"/>
</dbReference>
<accession>A0A401HB69</accession>
<dbReference type="PIRSF" id="PIRSF000090">
    <property type="entry name" value="Beta-ETF"/>
    <property type="match status" value="1"/>
</dbReference>
<reference evidence="2 3" key="1">
    <citation type="submission" date="2017-02" db="EMBL/GenBank/DDBJ databases">
        <title>isolation and characterization of a novel temperate virus Aeropyrum globular virus 1 infecting hyperthermophilic archaeon Aeropyrum.</title>
        <authorList>
            <person name="Yumiya M."/>
            <person name="Yoshida T."/>
            <person name="Sako Y."/>
        </authorList>
    </citation>
    <scope>NUCLEOTIDE SEQUENCE [LARGE SCALE GENOMIC DNA]</scope>
    <source>
        <strain evidence="2 3">YK1-12-2013</strain>
    </source>
</reference>
<sequence>MPDIAVLIKASLNPDMARIGPDGSVDLNSIPLKISDIDRNAVEEAVKLKEKLGGKLYAVSVLTWGPVKLRNKDLRLAVQEALAKGVDEAIVVADDELTPGDQTTTAKAIKAALEKHGVKPELILAGEATIDEVTSQVPGRLASLLGYKYLSFVRKLDVDNGRIIAERDLEDYIEVVEASLPAVVSVTQEINEPRPPTLLQIRRAARKPVKEYSASELENVGKPVRHIIQISGVQVKRKQQIIEGDNLEEIAEKLIEALAREGVLKL</sequence>
<dbReference type="PANTHER" id="PTHR21294">
    <property type="entry name" value="ELECTRON TRANSFER FLAVOPROTEIN BETA-SUBUNIT"/>
    <property type="match status" value="1"/>
</dbReference>
<dbReference type="EMBL" id="BDMD01000078">
    <property type="protein sequence ID" value="GBF09608.1"/>
    <property type="molecule type" value="Genomic_DNA"/>
</dbReference>
<dbReference type="SMART" id="SM00893">
    <property type="entry name" value="ETF"/>
    <property type="match status" value="1"/>
</dbReference>
<name>A0A401HB69_AERPX</name>
<dbReference type="InterPro" id="IPR012255">
    <property type="entry name" value="ETF_b"/>
</dbReference>
<comment type="caution">
    <text evidence="2">The sequence shown here is derived from an EMBL/GenBank/DDBJ whole genome shotgun (WGS) entry which is preliminary data.</text>
</comment>